<dbReference type="Proteomes" id="UP000236333">
    <property type="component" value="Unassembled WGS sequence"/>
</dbReference>
<dbReference type="AlphaFoldDB" id="A0A2J7ZLZ0"/>
<feature type="compositionally biased region" description="Basic and acidic residues" evidence="1">
    <location>
        <begin position="218"/>
        <end position="229"/>
    </location>
</feature>
<organism evidence="2 3">
    <name type="scientific">Tetrabaena socialis</name>
    <dbReference type="NCBI Taxonomy" id="47790"/>
    <lineage>
        <taxon>Eukaryota</taxon>
        <taxon>Viridiplantae</taxon>
        <taxon>Chlorophyta</taxon>
        <taxon>core chlorophytes</taxon>
        <taxon>Chlorophyceae</taxon>
        <taxon>CS clade</taxon>
        <taxon>Chlamydomonadales</taxon>
        <taxon>Tetrabaenaceae</taxon>
        <taxon>Tetrabaena</taxon>
    </lineage>
</organism>
<protein>
    <submittedName>
        <fullName evidence="2">Uncharacterized protein</fullName>
    </submittedName>
</protein>
<sequence length="237" mass="25284">MVRPPSWSEPFISTSRKPRTLEQSLPGRPTRAAPPRFKLKHIRDANHRLGVTTYAAANAVANAAANAHSLQSSGETLAISPGGNLTLLDKYSYLYEAAPTGGPFPHEWRLDETPRAYLGPGRPMGVQYDAEGNLVFCDALRGSVNLVLSATALRALLEAMPEWTGLTTSEGLAAVRRQLAYGEAPGASGLGGPVLQQGLVTNALGCRVALLTDLGDRQTKKTARTHQDTNQDTNIGT</sequence>
<feature type="region of interest" description="Disordered" evidence="1">
    <location>
        <begin position="218"/>
        <end position="237"/>
    </location>
</feature>
<reference evidence="2 3" key="1">
    <citation type="journal article" date="2017" name="Mol. Biol. Evol.">
        <title>The 4-celled Tetrabaena socialis nuclear genome reveals the essential components for genetic control of cell number at the origin of multicellularity in the volvocine lineage.</title>
        <authorList>
            <person name="Featherston J."/>
            <person name="Arakaki Y."/>
            <person name="Hanschen E.R."/>
            <person name="Ferris P.J."/>
            <person name="Michod R.E."/>
            <person name="Olson B.J.S.C."/>
            <person name="Nozaki H."/>
            <person name="Durand P.M."/>
        </authorList>
    </citation>
    <scope>NUCLEOTIDE SEQUENCE [LARGE SCALE GENOMIC DNA]</scope>
    <source>
        <strain evidence="2 3">NIES-571</strain>
    </source>
</reference>
<evidence type="ECO:0000313" key="2">
    <source>
        <dbReference type="EMBL" id="PNH01275.1"/>
    </source>
</evidence>
<gene>
    <name evidence="2" type="ORF">TSOC_012851</name>
</gene>
<name>A0A2J7ZLZ0_9CHLO</name>
<evidence type="ECO:0000313" key="3">
    <source>
        <dbReference type="Proteomes" id="UP000236333"/>
    </source>
</evidence>
<accession>A0A2J7ZLZ0</accession>
<dbReference type="OrthoDB" id="5307922at2759"/>
<keyword evidence="3" id="KW-1185">Reference proteome</keyword>
<dbReference type="EMBL" id="PGGS01000955">
    <property type="protein sequence ID" value="PNH01275.1"/>
    <property type="molecule type" value="Genomic_DNA"/>
</dbReference>
<comment type="caution">
    <text evidence="2">The sequence shown here is derived from an EMBL/GenBank/DDBJ whole genome shotgun (WGS) entry which is preliminary data.</text>
</comment>
<feature type="region of interest" description="Disordered" evidence="1">
    <location>
        <begin position="1"/>
        <end position="34"/>
    </location>
</feature>
<proteinExistence type="predicted"/>
<evidence type="ECO:0000256" key="1">
    <source>
        <dbReference type="SAM" id="MobiDB-lite"/>
    </source>
</evidence>